<dbReference type="PROSITE" id="PS50949">
    <property type="entry name" value="HTH_GNTR"/>
    <property type="match status" value="1"/>
</dbReference>
<dbReference type="InterPro" id="IPR036390">
    <property type="entry name" value="WH_DNA-bd_sf"/>
</dbReference>
<evidence type="ECO:0000256" key="3">
    <source>
        <dbReference type="ARBA" id="ARBA00023163"/>
    </source>
</evidence>
<sequence>MNKIIIDHSDKTPKVQQIINSIKAEIDRGSLKRGDKILSVADFAKTHQVARDTVEKAYRRLKDEGYLETVAGKGNYITGNTGGELRILLIFNKLSSYKKEIYYSFLRVMGPKAKVDLQIHHYDPAILKEIIAHNKGKYHYYVVMPHFFQDSPEPDYQEIFHGIDPQSIMMLDKKPEVKGIEYPAVYQDFRLDIYEALYLARHLFEKYRGITVVFPQLNHHPVEILDGISSFCSESSITFSKATDMTELMLKKGEAYITLTESSLADLLKKIRLSGYVAGKDIGVLSFNETVMKELLDITVVTSEFTEMGSRAAQMILDKNFIQVRNQFRLIVRQSL</sequence>
<dbReference type="Gene3D" id="3.40.50.2300">
    <property type="match status" value="2"/>
</dbReference>
<feature type="domain" description="HTH gntR-type" evidence="4">
    <location>
        <begin position="12"/>
        <end position="80"/>
    </location>
</feature>
<accession>A0A2U2PJE1</accession>
<dbReference type="Pfam" id="PF00392">
    <property type="entry name" value="GntR"/>
    <property type="match status" value="1"/>
</dbReference>
<evidence type="ECO:0000256" key="2">
    <source>
        <dbReference type="ARBA" id="ARBA00023125"/>
    </source>
</evidence>
<proteinExistence type="predicted"/>
<dbReference type="Proteomes" id="UP000245647">
    <property type="component" value="Unassembled WGS sequence"/>
</dbReference>
<dbReference type="PANTHER" id="PTHR38445">
    <property type="entry name" value="HTH-TYPE TRANSCRIPTIONAL REPRESSOR YTRA"/>
    <property type="match status" value="1"/>
</dbReference>
<keyword evidence="1" id="KW-0805">Transcription regulation</keyword>
<evidence type="ECO:0000259" key="4">
    <source>
        <dbReference type="PROSITE" id="PS50949"/>
    </source>
</evidence>
<gene>
    <name evidence="5" type="ORF">DDR33_06680</name>
</gene>
<reference evidence="5 6" key="1">
    <citation type="submission" date="2018-04" db="EMBL/GenBank/DDBJ databases">
        <title>Pedobacter chongqingensis sp. nov., isolated from a rottenly hemp rope.</title>
        <authorList>
            <person name="Cai Y."/>
        </authorList>
    </citation>
    <scope>NUCLEOTIDE SEQUENCE [LARGE SCALE GENOMIC DNA]</scope>
    <source>
        <strain evidence="5 6">FJ4-8</strain>
    </source>
</reference>
<dbReference type="GO" id="GO:0003677">
    <property type="term" value="F:DNA binding"/>
    <property type="evidence" value="ECO:0007669"/>
    <property type="project" value="UniProtKB-KW"/>
</dbReference>
<dbReference type="SMART" id="SM00345">
    <property type="entry name" value="HTH_GNTR"/>
    <property type="match status" value="1"/>
</dbReference>
<dbReference type="InterPro" id="IPR028082">
    <property type="entry name" value="Peripla_BP_I"/>
</dbReference>
<dbReference type="RefSeq" id="WP_109414995.1">
    <property type="nucleotide sequence ID" value="NZ_QEAS01000004.1"/>
</dbReference>
<organism evidence="5 6">
    <name type="scientific">Pararcticibacter amylolyticus</name>
    <dbReference type="NCBI Taxonomy" id="2173175"/>
    <lineage>
        <taxon>Bacteria</taxon>
        <taxon>Pseudomonadati</taxon>
        <taxon>Bacteroidota</taxon>
        <taxon>Sphingobacteriia</taxon>
        <taxon>Sphingobacteriales</taxon>
        <taxon>Sphingobacteriaceae</taxon>
        <taxon>Pararcticibacter</taxon>
    </lineage>
</organism>
<evidence type="ECO:0000313" key="5">
    <source>
        <dbReference type="EMBL" id="PWG81511.1"/>
    </source>
</evidence>
<dbReference type="OrthoDB" id="742238at2"/>
<evidence type="ECO:0000313" key="6">
    <source>
        <dbReference type="Proteomes" id="UP000245647"/>
    </source>
</evidence>
<name>A0A2U2PJE1_9SPHI</name>
<dbReference type="InterPro" id="IPR000524">
    <property type="entry name" value="Tscrpt_reg_HTH_GntR"/>
</dbReference>
<dbReference type="SUPFAM" id="SSF53822">
    <property type="entry name" value="Periplasmic binding protein-like I"/>
    <property type="match status" value="1"/>
</dbReference>
<dbReference type="PANTHER" id="PTHR38445:SF10">
    <property type="entry name" value="GNTR-FAMILY TRANSCRIPTIONAL REGULATOR"/>
    <property type="match status" value="1"/>
</dbReference>
<dbReference type="InterPro" id="IPR036388">
    <property type="entry name" value="WH-like_DNA-bd_sf"/>
</dbReference>
<dbReference type="CDD" id="cd07377">
    <property type="entry name" value="WHTH_GntR"/>
    <property type="match status" value="1"/>
</dbReference>
<dbReference type="Gene3D" id="1.10.10.10">
    <property type="entry name" value="Winged helix-like DNA-binding domain superfamily/Winged helix DNA-binding domain"/>
    <property type="match status" value="1"/>
</dbReference>
<protein>
    <submittedName>
        <fullName evidence="5">GntR family transcriptional regulator</fullName>
    </submittedName>
</protein>
<dbReference type="EMBL" id="QEAS01000004">
    <property type="protein sequence ID" value="PWG81511.1"/>
    <property type="molecule type" value="Genomic_DNA"/>
</dbReference>
<dbReference type="GO" id="GO:0003700">
    <property type="term" value="F:DNA-binding transcription factor activity"/>
    <property type="evidence" value="ECO:0007669"/>
    <property type="project" value="InterPro"/>
</dbReference>
<keyword evidence="2" id="KW-0238">DNA-binding</keyword>
<keyword evidence="3" id="KW-0804">Transcription</keyword>
<dbReference type="AlphaFoldDB" id="A0A2U2PJE1"/>
<keyword evidence="6" id="KW-1185">Reference proteome</keyword>
<dbReference type="SUPFAM" id="SSF46785">
    <property type="entry name" value="Winged helix' DNA-binding domain"/>
    <property type="match status" value="1"/>
</dbReference>
<comment type="caution">
    <text evidence="5">The sequence shown here is derived from an EMBL/GenBank/DDBJ whole genome shotgun (WGS) entry which is preliminary data.</text>
</comment>
<evidence type="ECO:0000256" key="1">
    <source>
        <dbReference type="ARBA" id="ARBA00023015"/>
    </source>
</evidence>